<dbReference type="Pfam" id="PF00622">
    <property type="entry name" value="SPRY"/>
    <property type="match status" value="1"/>
</dbReference>
<dbReference type="InterPro" id="IPR006595">
    <property type="entry name" value="CTLH_C"/>
</dbReference>
<dbReference type="Pfam" id="PF10607">
    <property type="entry name" value="CTLH"/>
    <property type="match status" value="1"/>
</dbReference>
<dbReference type="InterPro" id="IPR013320">
    <property type="entry name" value="ConA-like_dom_sf"/>
</dbReference>
<dbReference type="InterPro" id="IPR013144">
    <property type="entry name" value="CRA_dom"/>
</dbReference>
<dbReference type="InterPro" id="IPR043136">
    <property type="entry name" value="B30.2/SPRY_sf"/>
</dbReference>
<dbReference type="PROSITE" id="PS50897">
    <property type="entry name" value="CTLH"/>
    <property type="match status" value="1"/>
</dbReference>
<feature type="compositionally biased region" description="Polar residues" evidence="1">
    <location>
        <begin position="1"/>
        <end position="12"/>
    </location>
</feature>
<protein>
    <submittedName>
        <fullName evidence="5">Ran-binding protein 10</fullName>
    </submittedName>
</protein>
<organism evidence="5">
    <name type="scientific">Noccaea caerulescens</name>
    <name type="common">Alpine penny-cress</name>
    <name type="synonym">Thlaspi caerulescens</name>
    <dbReference type="NCBI Taxonomy" id="107243"/>
    <lineage>
        <taxon>Eukaryota</taxon>
        <taxon>Viridiplantae</taxon>
        <taxon>Streptophyta</taxon>
        <taxon>Embryophyta</taxon>
        <taxon>Tracheophyta</taxon>
        <taxon>Spermatophyta</taxon>
        <taxon>Magnoliopsida</taxon>
        <taxon>eudicotyledons</taxon>
        <taxon>Gunneridae</taxon>
        <taxon>Pentapetalae</taxon>
        <taxon>rosids</taxon>
        <taxon>malvids</taxon>
        <taxon>Brassicales</taxon>
        <taxon>Brassicaceae</taxon>
        <taxon>Coluteocarpeae</taxon>
        <taxon>Noccaea</taxon>
    </lineage>
</organism>
<feature type="compositionally biased region" description="Acidic residues" evidence="1">
    <location>
        <begin position="49"/>
        <end position="58"/>
    </location>
</feature>
<dbReference type="FunFam" id="2.60.120.920:FF:000092">
    <property type="entry name" value="Ran-binding protein M homolog"/>
    <property type="match status" value="1"/>
</dbReference>
<sequence>MNSLPSTANSVNGRHENGETSTGNGVNRDLILHFLDKVRLSATKRGDSKEEDEGEESPTELNTINSAGGFLIVSPDKLSVKYTNMNLHGHDVGVVQANKPAPFKCLTYYFEIFVKDAGTKGQIAIGFTKESFKMRRQPGWEVNSCGYHGDDGYLYRGKGTGEAFGPTYTKGDTVGGGINYASQEFFFTKNGALVGKIPKDIKGHLFPTVAVHSQNEEVSVNFGKEKFAFDVKGYEASERNKQQMAIEKISIPPTIGYGLVKTYLLHYGYEETLDAFDLATKTTVPPIHIDQENAIDENDSSYALHQRKTLRQLVRNGEIDAALAKLRDWYPQIVQDDKSVVCFLLHCQKFIELVRAGKLEEGVKYGRLELAKFVGLTGFQDIVEDCFALLVYEKPEESSVGYFLDDSQRELVADAVNAAILSTNPNKKDVQRSCHLHSHLEKLLRQLTVCCLERRSLNGDQGETFRLHQVLNNSSTRR</sequence>
<dbReference type="InterPro" id="IPR024964">
    <property type="entry name" value="CTLH/CRA"/>
</dbReference>
<evidence type="ECO:0000313" key="4">
    <source>
        <dbReference type="EMBL" id="JAU44425.1"/>
    </source>
</evidence>
<evidence type="ECO:0000256" key="1">
    <source>
        <dbReference type="SAM" id="MobiDB-lite"/>
    </source>
</evidence>
<dbReference type="SMART" id="SM00668">
    <property type="entry name" value="CTLH"/>
    <property type="match status" value="1"/>
</dbReference>
<gene>
    <name evidence="4" type="ORF">LC_TR20136_c0_g1_i1_g.67249</name>
    <name evidence="5" type="ORF">LE_TR10780_c0_g1_i1_g.35793</name>
</gene>
<feature type="domain" description="CTLH" evidence="3">
    <location>
        <begin position="303"/>
        <end position="361"/>
    </location>
</feature>
<dbReference type="SUPFAM" id="SSF49899">
    <property type="entry name" value="Concanavalin A-like lectins/glucanases"/>
    <property type="match status" value="1"/>
</dbReference>
<evidence type="ECO:0000313" key="5">
    <source>
        <dbReference type="EMBL" id="JAU57436.1"/>
    </source>
</evidence>
<dbReference type="InterPro" id="IPR001870">
    <property type="entry name" value="B30.2/SPRY"/>
</dbReference>
<dbReference type="InterPro" id="IPR003877">
    <property type="entry name" value="SPRY_dom"/>
</dbReference>
<evidence type="ECO:0000259" key="3">
    <source>
        <dbReference type="PROSITE" id="PS50897"/>
    </source>
</evidence>
<dbReference type="PANTHER" id="PTHR12864">
    <property type="entry name" value="RAN BINDING PROTEIN 9-RELATED"/>
    <property type="match status" value="1"/>
</dbReference>
<dbReference type="InterPro" id="IPR006594">
    <property type="entry name" value="LisH"/>
</dbReference>
<evidence type="ECO:0000259" key="2">
    <source>
        <dbReference type="PROSITE" id="PS50188"/>
    </source>
</evidence>
<feature type="region of interest" description="Disordered" evidence="1">
    <location>
        <begin position="1"/>
        <end position="26"/>
    </location>
</feature>
<dbReference type="PROSITE" id="PS50896">
    <property type="entry name" value="LISH"/>
    <property type="match status" value="1"/>
</dbReference>
<dbReference type="PROSITE" id="PS50188">
    <property type="entry name" value="B302_SPRY"/>
    <property type="match status" value="1"/>
</dbReference>
<name>A0A1J3GT13_NOCCA</name>
<accession>A0A1J3GT13</accession>
<dbReference type="AlphaFoldDB" id="A0A1J3GT13"/>
<dbReference type="InterPro" id="IPR044736">
    <property type="entry name" value="Gid1/RanBPM/SPLA_SPRY"/>
</dbReference>
<dbReference type="InterPro" id="IPR050618">
    <property type="entry name" value="Ubq-SigPath_Reg"/>
</dbReference>
<feature type="domain" description="B30.2/SPRY" evidence="2">
    <location>
        <begin position="39"/>
        <end position="227"/>
    </location>
</feature>
<dbReference type="SMART" id="SM00757">
    <property type="entry name" value="CRA"/>
    <property type="match status" value="1"/>
</dbReference>
<dbReference type="Gene3D" id="2.60.120.920">
    <property type="match status" value="1"/>
</dbReference>
<proteinExistence type="predicted"/>
<dbReference type="EMBL" id="GEVK01008407">
    <property type="protein sequence ID" value="JAU44425.1"/>
    <property type="molecule type" value="Transcribed_RNA"/>
</dbReference>
<dbReference type="EMBL" id="GEVL01019905">
    <property type="protein sequence ID" value="JAU57436.1"/>
    <property type="molecule type" value="Transcribed_RNA"/>
</dbReference>
<reference evidence="5" key="1">
    <citation type="submission" date="2016-07" db="EMBL/GenBank/DDBJ databases">
        <title>De novo transcriptome assembly of four accessions of the metal hyperaccumulator plant Noccaea caerulescens.</title>
        <authorList>
            <person name="Blande D."/>
            <person name="Halimaa P."/>
            <person name="Tervahauta A.I."/>
            <person name="Aarts M.G."/>
            <person name="Karenlampi S.O."/>
        </authorList>
    </citation>
    <scope>NUCLEOTIDE SEQUENCE</scope>
</reference>
<feature type="region of interest" description="Disordered" evidence="1">
    <location>
        <begin position="43"/>
        <end position="62"/>
    </location>
</feature>
<dbReference type="CDD" id="cd12885">
    <property type="entry name" value="SPRY_RanBP_like"/>
    <property type="match status" value="1"/>
</dbReference>
<dbReference type="SMART" id="SM00449">
    <property type="entry name" value="SPRY"/>
    <property type="match status" value="1"/>
</dbReference>